<reference evidence="1" key="1">
    <citation type="journal article" date="2023" name="Science">
        <title>Genome structures resolve the early diversification of teleost fishes.</title>
        <authorList>
            <person name="Parey E."/>
            <person name="Louis A."/>
            <person name="Montfort J."/>
            <person name="Bouchez O."/>
            <person name="Roques C."/>
            <person name="Iampietro C."/>
            <person name="Lluch J."/>
            <person name="Castinel A."/>
            <person name="Donnadieu C."/>
            <person name="Desvignes T."/>
            <person name="Floi Bucao C."/>
            <person name="Jouanno E."/>
            <person name="Wen M."/>
            <person name="Mejri S."/>
            <person name="Dirks R."/>
            <person name="Jansen H."/>
            <person name="Henkel C."/>
            <person name="Chen W.J."/>
            <person name="Zahm M."/>
            <person name="Cabau C."/>
            <person name="Klopp C."/>
            <person name="Thompson A.W."/>
            <person name="Robinson-Rechavi M."/>
            <person name="Braasch I."/>
            <person name="Lecointre G."/>
            <person name="Bobe J."/>
            <person name="Postlethwait J.H."/>
            <person name="Berthelot C."/>
            <person name="Roest Crollius H."/>
            <person name="Guiguen Y."/>
        </authorList>
    </citation>
    <scope>NUCLEOTIDE SEQUENCE</scope>
    <source>
        <strain evidence="1">WJC10195</strain>
    </source>
</reference>
<dbReference type="Proteomes" id="UP001152622">
    <property type="component" value="Chromosome 21"/>
</dbReference>
<name>A0A9Q1E910_SYNKA</name>
<protein>
    <submittedName>
        <fullName evidence="1">Uncharacterized protein</fullName>
    </submittedName>
</protein>
<gene>
    <name evidence="1" type="ORF">SKAU_G00400550</name>
</gene>
<accession>A0A9Q1E910</accession>
<evidence type="ECO:0000313" key="2">
    <source>
        <dbReference type="Proteomes" id="UP001152622"/>
    </source>
</evidence>
<comment type="caution">
    <text evidence="1">The sequence shown here is derived from an EMBL/GenBank/DDBJ whole genome shotgun (WGS) entry which is preliminary data.</text>
</comment>
<proteinExistence type="predicted"/>
<keyword evidence="2" id="KW-1185">Reference proteome</keyword>
<dbReference type="EMBL" id="JAINUF010000021">
    <property type="protein sequence ID" value="KAJ8334416.1"/>
    <property type="molecule type" value="Genomic_DNA"/>
</dbReference>
<dbReference type="AlphaFoldDB" id="A0A9Q1E910"/>
<sequence>MVIYDNNTDYFWLSVLSQLQLLKYSVQALSMETLYPAPSSSEASSAPWCGVLGVQALPQCVEGDPSQEA</sequence>
<evidence type="ECO:0000313" key="1">
    <source>
        <dbReference type="EMBL" id="KAJ8334416.1"/>
    </source>
</evidence>
<organism evidence="1 2">
    <name type="scientific">Synaphobranchus kaupii</name>
    <name type="common">Kaup's arrowtooth eel</name>
    <dbReference type="NCBI Taxonomy" id="118154"/>
    <lineage>
        <taxon>Eukaryota</taxon>
        <taxon>Metazoa</taxon>
        <taxon>Chordata</taxon>
        <taxon>Craniata</taxon>
        <taxon>Vertebrata</taxon>
        <taxon>Euteleostomi</taxon>
        <taxon>Actinopterygii</taxon>
        <taxon>Neopterygii</taxon>
        <taxon>Teleostei</taxon>
        <taxon>Anguilliformes</taxon>
        <taxon>Synaphobranchidae</taxon>
        <taxon>Synaphobranchus</taxon>
    </lineage>
</organism>